<evidence type="ECO:0000256" key="1">
    <source>
        <dbReference type="ARBA" id="ARBA00004123"/>
    </source>
</evidence>
<comment type="caution">
    <text evidence="6">The sequence shown here is derived from an EMBL/GenBank/DDBJ whole genome shotgun (WGS) entry which is preliminary data.</text>
</comment>
<evidence type="ECO:0000259" key="5">
    <source>
        <dbReference type="Pfam" id="PF08167"/>
    </source>
</evidence>
<protein>
    <recommendedName>
        <fullName evidence="5">Pre-rRNA-processing protein RIX1 N-terminal domain-containing protein</fullName>
    </recommendedName>
</protein>
<dbReference type="GO" id="GO:0005634">
    <property type="term" value="C:nucleus"/>
    <property type="evidence" value="ECO:0007669"/>
    <property type="project" value="UniProtKB-SubCell"/>
</dbReference>
<evidence type="ECO:0000256" key="2">
    <source>
        <dbReference type="ARBA" id="ARBA00010511"/>
    </source>
</evidence>
<evidence type="ECO:0000256" key="4">
    <source>
        <dbReference type="SAM" id="MobiDB-lite"/>
    </source>
</evidence>
<dbReference type="InterPro" id="IPR011989">
    <property type="entry name" value="ARM-like"/>
</dbReference>
<reference evidence="6 7" key="1">
    <citation type="submission" date="2024-03" db="EMBL/GenBank/DDBJ databases">
        <authorList>
            <person name="Martinez-Hernandez J."/>
        </authorList>
    </citation>
    <scope>NUCLEOTIDE SEQUENCE [LARGE SCALE GENOMIC DNA]</scope>
</reference>
<dbReference type="PANTHER" id="PTHR34105">
    <property type="entry name" value="PROLINE-, GLUTAMIC ACID- AND LEUCINE-RICH PROTEIN 1"/>
    <property type="match status" value="1"/>
</dbReference>
<feature type="compositionally biased region" description="Acidic residues" evidence="4">
    <location>
        <begin position="835"/>
        <end position="857"/>
    </location>
</feature>
<proteinExistence type="inferred from homology"/>
<dbReference type="SUPFAM" id="SSF48371">
    <property type="entry name" value="ARM repeat"/>
    <property type="match status" value="1"/>
</dbReference>
<evidence type="ECO:0000313" key="6">
    <source>
        <dbReference type="EMBL" id="CAL0318072.1"/>
    </source>
</evidence>
<accession>A0AAV1XAX2</accession>
<evidence type="ECO:0000256" key="3">
    <source>
        <dbReference type="ARBA" id="ARBA00023242"/>
    </source>
</evidence>
<dbReference type="InterPro" id="IPR016024">
    <property type="entry name" value="ARM-type_fold"/>
</dbReference>
<dbReference type="GO" id="GO:0006364">
    <property type="term" value="P:rRNA processing"/>
    <property type="evidence" value="ECO:0007669"/>
    <property type="project" value="TreeGrafter"/>
</dbReference>
<dbReference type="EMBL" id="CAXHTB010000013">
    <property type="protein sequence ID" value="CAL0318072.1"/>
    <property type="molecule type" value="Genomic_DNA"/>
</dbReference>
<name>A0AAV1XAX2_LUPLU</name>
<keyword evidence="7" id="KW-1185">Reference proteome</keyword>
<evidence type="ECO:0000313" key="7">
    <source>
        <dbReference type="Proteomes" id="UP001497480"/>
    </source>
</evidence>
<feature type="domain" description="Pre-rRNA-processing protein RIX1 N-terminal" evidence="5">
    <location>
        <begin position="37"/>
        <end position="218"/>
    </location>
</feature>
<comment type="similarity">
    <text evidence="2">Belongs to the RIX1/PELP1 family.</text>
</comment>
<gene>
    <name evidence="6" type="ORF">LLUT_LOCUS19132</name>
</gene>
<dbReference type="AlphaFoldDB" id="A0AAV1XAX2"/>
<dbReference type="Pfam" id="PF08167">
    <property type="entry name" value="RIX1"/>
    <property type="match status" value="1"/>
</dbReference>
<organism evidence="6 7">
    <name type="scientific">Lupinus luteus</name>
    <name type="common">European yellow lupine</name>
    <dbReference type="NCBI Taxonomy" id="3873"/>
    <lineage>
        <taxon>Eukaryota</taxon>
        <taxon>Viridiplantae</taxon>
        <taxon>Streptophyta</taxon>
        <taxon>Embryophyta</taxon>
        <taxon>Tracheophyta</taxon>
        <taxon>Spermatophyta</taxon>
        <taxon>Magnoliopsida</taxon>
        <taxon>eudicotyledons</taxon>
        <taxon>Gunneridae</taxon>
        <taxon>Pentapetalae</taxon>
        <taxon>rosids</taxon>
        <taxon>fabids</taxon>
        <taxon>Fabales</taxon>
        <taxon>Fabaceae</taxon>
        <taxon>Papilionoideae</taxon>
        <taxon>50 kb inversion clade</taxon>
        <taxon>genistoids sensu lato</taxon>
        <taxon>core genistoids</taxon>
        <taxon>Genisteae</taxon>
        <taxon>Lupinus</taxon>
    </lineage>
</organism>
<feature type="region of interest" description="Disordered" evidence="4">
    <location>
        <begin position="473"/>
        <end position="510"/>
    </location>
</feature>
<sequence>MSTFDCFSNMYDVALKPRLLRTLIRDHVPDEKHPFSNTLEISRVISLVKTHRLLSESVNQFVDPKLVEAWKSNVTSWVERILALLSSNSPDKCWVGISLLGVTCTECSSDRFLESYSVWFQKLLSFLQSTEGSHLVRVASCASMCDLFARLSVFPKLKKDGSSCAVKVIQPVLKMLNDDYSELVWEGALHLLCTMITSFPFSIQRHYDSIESAIGLKLLSGGCSLSMLKKLAHCLALLPKSRGDGESWTVLMQKILIAINDHLNFAFQGLEEETMRKVVTGLLVPPGKQPPLPLAGFILAEEITNKAIKRSEQLLMSNVSALMFGCCTMLTESYPIKINVPARLLLALVERILMVDGSLPQMSLPFMTAIQQENICSELPVLHLCSLELLTTITKILGRQILPYAASILRIITMYFKTCALPELRIKVYSAARILLMSVGVGMASCLAQEIVNNACADLSSIEKSGGALNGLNSNASTGAPLPPSHRKRKHNSTTGSLQEHDEGGGLGVEFPKNRPLTPISLRIAALEALEALITVAGALRSERWRSQVDNLLIVVAIDSFKEGSPIEEIGLFLLNEPAATATDLQLAALHALLASFLSFNRVRPPYLAQGLELFRRGKQQTGTKLAEFCAHALLTLEVLIHPRALPLADYSHTFGEAQRNLQDEYTWRNNSTTFGLPQVGNDTLNTDDDLFARWVGNDNDVDVSLAKNTKYTEEASEVATFPDAEMTAVEDENILNSDQPGDSVVQFQEPISFTTSVPVAEARNSVVTTNIISERIVSNSTVPHSEGSHMESGQGISVNKASEFPSQSGLLQTTEGSTMVHESALTLNHGSSLDNDEDPFPDIVDEDPDDSGSEEA</sequence>
<dbReference type="PANTHER" id="PTHR34105:SF1">
    <property type="entry name" value="PROLINE-, GLUTAMIC ACID- AND LEUCINE-RICH PROTEIN 1"/>
    <property type="match status" value="1"/>
</dbReference>
<dbReference type="Gene3D" id="1.25.10.10">
    <property type="entry name" value="Leucine-rich Repeat Variant"/>
    <property type="match status" value="1"/>
</dbReference>
<dbReference type="InterPro" id="IPR012583">
    <property type="entry name" value="RIX1_N"/>
</dbReference>
<keyword evidence="3" id="KW-0539">Nucleus</keyword>
<comment type="subcellular location">
    <subcellularLocation>
        <location evidence="1">Nucleus</location>
    </subcellularLocation>
</comment>
<dbReference type="Proteomes" id="UP001497480">
    <property type="component" value="Unassembled WGS sequence"/>
</dbReference>
<feature type="region of interest" description="Disordered" evidence="4">
    <location>
        <begin position="811"/>
        <end position="857"/>
    </location>
</feature>